<dbReference type="PROSITE" id="PS51192">
    <property type="entry name" value="HELICASE_ATP_BIND_1"/>
    <property type="match status" value="1"/>
</dbReference>
<evidence type="ECO:0000256" key="11">
    <source>
        <dbReference type="ARBA" id="ARBA00023204"/>
    </source>
</evidence>
<dbReference type="Pfam" id="PF00271">
    <property type="entry name" value="Helicase_C"/>
    <property type="match status" value="1"/>
</dbReference>
<name>A0A0H2RPC7_9AGAM</name>
<feature type="region of interest" description="Disordered" evidence="14">
    <location>
        <begin position="1"/>
        <end position="43"/>
    </location>
</feature>
<dbReference type="FunCoup" id="A0A0H2RPC7">
    <property type="interactions" value="241"/>
</dbReference>
<keyword evidence="5" id="KW-0227">DNA damage</keyword>
<dbReference type="GO" id="GO:0003676">
    <property type="term" value="F:nucleic acid binding"/>
    <property type="evidence" value="ECO:0007669"/>
    <property type="project" value="InterPro"/>
</dbReference>
<protein>
    <recommendedName>
        <fullName evidence="20">DNA repair protein RAD5</fullName>
    </recommendedName>
</protein>
<evidence type="ECO:0000256" key="2">
    <source>
        <dbReference type="ARBA" id="ARBA00007025"/>
    </source>
</evidence>
<dbReference type="InterPro" id="IPR050628">
    <property type="entry name" value="SNF2_RAD54_helicase_TF"/>
</dbReference>
<dbReference type="Gene3D" id="3.40.50.300">
    <property type="entry name" value="P-loop containing nucleotide triphosphate hydrolases"/>
    <property type="match status" value="1"/>
</dbReference>
<dbReference type="Pfam" id="PF08797">
    <property type="entry name" value="HIRAN"/>
    <property type="match status" value="1"/>
</dbReference>
<evidence type="ECO:0000256" key="7">
    <source>
        <dbReference type="ARBA" id="ARBA00022801"/>
    </source>
</evidence>
<dbReference type="InParanoid" id="A0A0H2RPC7"/>
<dbReference type="EMBL" id="KQ086003">
    <property type="protein sequence ID" value="KLO11338.1"/>
    <property type="molecule type" value="Genomic_DNA"/>
</dbReference>
<dbReference type="Pfam" id="PF00176">
    <property type="entry name" value="SNF2-rel_dom"/>
    <property type="match status" value="1"/>
</dbReference>
<evidence type="ECO:0000259" key="15">
    <source>
        <dbReference type="PROSITE" id="PS50089"/>
    </source>
</evidence>
<dbReference type="InterPro" id="IPR038718">
    <property type="entry name" value="SNF2-like_sf"/>
</dbReference>
<keyword evidence="7" id="KW-0378">Hydrolase</keyword>
<comment type="subcellular location">
    <subcellularLocation>
        <location evidence="1">Nucleus</location>
    </subcellularLocation>
</comment>
<keyword evidence="9" id="KW-0862">Zinc</keyword>
<dbReference type="PROSITE" id="PS50089">
    <property type="entry name" value="ZF_RING_2"/>
    <property type="match status" value="1"/>
</dbReference>
<evidence type="ECO:0000256" key="4">
    <source>
        <dbReference type="ARBA" id="ARBA00022741"/>
    </source>
</evidence>
<dbReference type="InterPro" id="IPR001650">
    <property type="entry name" value="Helicase_C-like"/>
</dbReference>
<evidence type="ECO:0000256" key="1">
    <source>
        <dbReference type="ARBA" id="ARBA00004123"/>
    </source>
</evidence>
<dbReference type="InterPro" id="IPR000330">
    <property type="entry name" value="SNF2_N"/>
</dbReference>
<dbReference type="InterPro" id="IPR013083">
    <property type="entry name" value="Znf_RING/FYVE/PHD"/>
</dbReference>
<dbReference type="CDD" id="cd18793">
    <property type="entry name" value="SF2_C_SNF"/>
    <property type="match status" value="1"/>
</dbReference>
<feature type="region of interest" description="Disordered" evidence="14">
    <location>
        <begin position="74"/>
        <end position="95"/>
    </location>
</feature>
<dbReference type="SMART" id="SM00910">
    <property type="entry name" value="HIRAN"/>
    <property type="match status" value="1"/>
</dbReference>
<evidence type="ECO:0000256" key="12">
    <source>
        <dbReference type="ARBA" id="ARBA00023242"/>
    </source>
</evidence>
<keyword evidence="4" id="KW-0547">Nucleotide-binding</keyword>
<dbReference type="SUPFAM" id="SSF52540">
    <property type="entry name" value="P-loop containing nucleoside triphosphate hydrolases"/>
    <property type="match status" value="2"/>
</dbReference>
<keyword evidence="8" id="KW-0347">Helicase</keyword>
<proteinExistence type="inferred from homology"/>
<sequence length="1028" mass="116234">MKKEPSPSSSKAASSSSLSSASAVKQQNGKKRKTSPTSKPEKREFYLGTFLVGNAWSTSKGSGYVKPGDTICVERESPDEARPSKSDTKGKGKGKQATLFSMLKPQVKGGAAKKAKANTIVRLTNERGFEFGRLPQDISSWVSKLLDHDIITFKGSTMVECEVPLRTGSDLVVSLSVYIRPSAFKRYEASSSESSTPKFWSNEGAETEHEERLRERKTALRQLFERLDIKPSSGSNADFDEASYTSSKKENVARPTKATPLVNDVDADENEEEILSENELDVIYKRAQANDAAMDEMEPSSEFALTLRPYQKQALHWMYSRETGAASARASHSLHPLWAEYMFPPNPSNGLIDLTVDEIPFYYNTHSGELSLDFPRAENLCKGGILAYVYLLPCLYEILGMGKTIMVSSLIQTNRNYTEEELAGPSADQRQNKKKQLKLDAAFRPIKSKQTSRRSRATLIVAPASLLDQWCSELQRSSKKGSLNAFVWHGQNRDDLETMVDTNDVSDVVITSYGTLAAEHARLEKSSKNVPIFDIEWFRVVLDEAHNCKSRTSKTAKAVFDLKAGRRWALTGTPIVNRLEDLYSLLKFLDFTPWSEHSFFRSIVTLPFLNHEPKAIEVVQVILESVLLRREKSMRDKDGKKIVDLPSKEVVVEELQFTSLERSIYDSLYRVAKTKFDSLTASGMVGKRYTHILAMLMRLRRAVLHPSLVLEKNENEQRSTENIDVNELIKQFDANTENGQNESYAQTVIEGLQEDEECPICFYVMEEPMIIPECFHKSCKDCILTYLLKLSEKGEDGHCPTCRQGPVAEDQLLEVVRDRQRLRQTSVGIEPERQPNEEGQSNGVGFTIRKNDFKSSTKLNALVQNLRRLQDQDPCFRAVVFSQFTSFLDLIEIALQRENLEWYRLDGSTEIKKRHQAIAEFNKPSRKPKIFMLSLKAGGVGLNLTAANHVFMMDCWWNSAIEQQAIDRVHRIGQEKTVFVKHFIIAETIEGRILQIQKRKAAIVKEAFKGQGSTDSESLENLKIMFEE</sequence>
<evidence type="ECO:0000256" key="13">
    <source>
        <dbReference type="PROSITE-ProRule" id="PRU00175"/>
    </source>
</evidence>
<dbReference type="GO" id="GO:0008094">
    <property type="term" value="F:ATP-dependent activity, acting on DNA"/>
    <property type="evidence" value="ECO:0007669"/>
    <property type="project" value="TreeGrafter"/>
</dbReference>
<dbReference type="GO" id="GO:0005634">
    <property type="term" value="C:nucleus"/>
    <property type="evidence" value="ECO:0007669"/>
    <property type="project" value="UniProtKB-SubCell"/>
</dbReference>
<dbReference type="GO" id="GO:0008270">
    <property type="term" value="F:zinc ion binding"/>
    <property type="evidence" value="ECO:0007669"/>
    <property type="project" value="UniProtKB-KW"/>
</dbReference>
<feature type="domain" description="Helicase C-terminal" evidence="17">
    <location>
        <begin position="861"/>
        <end position="1012"/>
    </location>
</feature>
<dbReference type="CDD" id="cd18008">
    <property type="entry name" value="DEXDc_SHPRH-like"/>
    <property type="match status" value="1"/>
</dbReference>
<evidence type="ECO:0000256" key="5">
    <source>
        <dbReference type="ARBA" id="ARBA00022763"/>
    </source>
</evidence>
<reference evidence="18 19" key="1">
    <citation type="submission" date="2015-04" db="EMBL/GenBank/DDBJ databases">
        <title>Complete genome sequence of Schizopora paradoxa KUC8140, a cosmopolitan wood degrader in East Asia.</title>
        <authorList>
            <consortium name="DOE Joint Genome Institute"/>
            <person name="Min B."/>
            <person name="Park H."/>
            <person name="Jang Y."/>
            <person name="Kim J.-J."/>
            <person name="Kim K.H."/>
            <person name="Pangilinan J."/>
            <person name="Lipzen A."/>
            <person name="Riley R."/>
            <person name="Grigoriev I.V."/>
            <person name="Spatafora J.W."/>
            <person name="Choi I.-G."/>
        </authorList>
    </citation>
    <scope>NUCLEOTIDE SEQUENCE [LARGE SCALE GENOMIC DNA]</scope>
    <source>
        <strain evidence="18 19">KUC8140</strain>
    </source>
</reference>
<dbReference type="STRING" id="27342.A0A0H2RPC7"/>
<dbReference type="Pfam" id="PF13923">
    <property type="entry name" value="zf-C3HC4_2"/>
    <property type="match status" value="1"/>
</dbReference>
<dbReference type="SMART" id="SM00487">
    <property type="entry name" value="DEXDc"/>
    <property type="match status" value="1"/>
</dbReference>
<dbReference type="SMART" id="SM00184">
    <property type="entry name" value="RING"/>
    <property type="match status" value="1"/>
</dbReference>
<evidence type="ECO:0000256" key="9">
    <source>
        <dbReference type="ARBA" id="ARBA00022833"/>
    </source>
</evidence>
<dbReference type="InterPro" id="IPR014905">
    <property type="entry name" value="HIRAN"/>
</dbReference>
<dbReference type="InterPro" id="IPR001841">
    <property type="entry name" value="Znf_RING"/>
</dbReference>
<keyword evidence="6 13" id="KW-0863">Zinc-finger</keyword>
<organism evidence="18 19">
    <name type="scientific">Schizopora paradoxa</name>
    <dbReference type="NCBI Taxonomy" id="27342"/>
    <lineage>
        <taxon>Eukaryota</taxon>
        <taxon>Fungi</taxon>
        <taxon>Dikarya</taxon>
        <taxon>Basidiomycota</taxon>
        <taxon>Agaricomycotina</taxon>
        <taxon>Agaricomycetes</taxon>
        <taxon>Hymenochaetales</taxon>
        <taxon>Schizoporaceae</taxon>
        <taxon>Schizopora</taxon>
    </lineage>
</organism>
<evidence type="ECO:0000256" key="8">
    <source>
        <dbReference type="ARBA" id="ARBA00022806"/>
    </source>
</evidence>
<keyword evidence="10" id="KW-0067">ATP-binding</keyword>
<dbReference type="GO" id="GO:0005524">
    <property type="term" value="F:ATP binding"/>
    <property type="evidence" value="ECO:0007669"/>
    <property type="project" value="UniProtKB-KW"/>
</dbReference>
<evidence type="ECO:0000259" key="17">
    <source>
        <dbReference type="PROSITE" id="PS51194"/>
    </source>
</evidence>
<evidence type="ECO:0008006" key="20">
    <source>
        <dbReference type="Google" id="ProtNLM"/>
    </source>
</evidence>
<dbReference type="GO" id="GO:0006281">
    <property type="term" value="P:DNA repair"/>
    <property type="evidence" value="ECO:0007669"/>
    <property type="project" value="UniProtKB-KW"/>
</dbReference>
<accession>A0A0H2RPC7</accession>
<comment type="similarity">
    <text evidence="2">Belongs to the SNF2/RAD54 helicase family.</text>
</comment>
<keyword evidence="19" id="KW-1185">Reference proteome</keyword>
<dbReference type="InterPro" id="IPR027417">
    <property type="entry name" value="P-loop_NTPase"/>
</dbReference>
<dbReference type="PANTHER" id="PTHR45626:SF22">
    <property type="entry name" value="DNA REPAIR PROTEIN RAD5"/>
    <property type="match status" value="1"/>
</dbReference>
<dbReference type="PROSITE" id="PS51194">
    <property type="entry name" value="HELICASE_CTER"/>
    <property type="match status" value="1"/>
</dbReference>
<dbReference type="InterPro" id="IPR014001">
    <property type="entry name" value="Helicase_ATP-bd"/>
</dbReference>
<feature type="domain" description="Helicase ATP-binding" evidence="16">
    <location>
        <begin position="441"/>
        <end position="592"/>
    </location>
</feature>
<feature type="region of interest" description="Disordered" evidence="14">
    <location>
        <begin position="193"/>
        <end position="214"/>
    </location>
</feature>
<gene>
    <name evidence="18" type="ORF">SCHPADRAFT_831308</name>
</gene>
<evidence type="ECO:0000256" key="10">
    <source>
        <dbReference type="ARBA" id="ARBA00022840"/>
    </source>
</evidence>
<evidence type="ECO:0000313" key="18">
    <source>
        <dbReference type="EMBL" id="KLO11338.1"/>
    </source>
</evidence>
<dbReference type="OrthoDB" id="448448at2759"/>
<keyword evidence="11" id="KW-0234">DNA repair</keyword>
<dbReference type="SMART" id="SM00490">
    <property type="entry name" value="HELICc"/>
    <property type="match status" value="1"/>
</dbReference>
<feature type="compositionally biased region" description="Low complexity" evidence="14">
    <location>
        <begin position="1"/>
        <end position="23"/>
    </location>
</feature>
<keyword evidence="12" id="KW-0539">Nucleus</keyword>
<keyword evidence="3" id="KW-0479">Metal-binding</keyword>
<dbReference type="Proteomes" id="UP000053477">
    <property type="component" value="Unassembled WGS sequence"/>
</dbReference>
<dbReference type="GO" id="GO:0016818">
    <property type="term" value="F:hydrolase activity, acting on acid anhydrides, in phosphorus-containing anhydrides"/>
    <property type="evidence" value="ECO:0007669"/>
    <property type="project" value="InterPro"/>
</dbReference>
<feature type="region of interest" description="Disordered" evidence="14">
    <location>
        <begin position="235"/>
        <end position="261"/>
    </location>
</feature>
<feature type="domain" description="RING-type" evidence="15">
    <location>
        <begin position="758"/>
        <end position="803"/>
    </location>
</feature>
<dbReference type="Gene3D" id="3.40.50.10810">
    <property type="entry name" value="Tandem AAA-ATPase domain"/>
    <property type="match status" value="1"/>
</dbReference>
<evidence type="ECO:0000259" key="16">
    <source>
        <dbReference type="PROSITE" id="PS51192"/>
    </source>
</evidence>
<dbReference type="InterPro" id="IPR049730">
    <property type="entry name" value="SNF2/RAD54-like_C"/>
</dbReference>
<feature type="compositionally biased region" description="Basic and acidic residues" evidence="14">
    <location>
        <begin position="74"/>
        <end position="90"/>
    </location>
</feature>
<evidence type="ECO:0000256" key="3">
    <source>
        <dbReference type="ARBA" id="ARBA00022723"/>
    </source>
</evidence>
<evidence type="ECO:0000256" key="14">
    <source>
        <dbReference type="SAM" id="MobiDB-lite"/>
    </source>
</evidence>
<dbReference type="AlphaFoldDB" id="A0A0H2RPC7"/>
<dbReference type="PANTHER" id="PTHR45626">
    <property type="entry name" value="TRANSCRIPTION TERMINATION FACTOR 2-RELATED"/>
    <property type="match status" value="1"/>
</dbReference>
<evidence type="ECO:0000313" key="19">
    <source>
        <dbReference type="Proteomes" id="UP000053477"/>
    </source>
</evidence>
<dbReference type="Gene3D" id="3.30.40.10">
    <property type="entry name" value="Zinc/RING finger domain, C3HC4 (zinc finger)"/>
    <property type="match status" value="1"/>
</dbReference>
<dbReference type="GO" id="GO:0004386">
    <property type="term" value="F:helicase activity"/>
    <property type="evidence" value="ECO:0007669"/>
    <property type="project" value="UniProtKB-KW"/>
</dbReference>
<evidence type="ECO:0000256" key="6">
    <source>
        <dbReference type="ARBA" id="ARBA00022771"/>
    </source>
</evidence>
<dbReference type="SUPFAM" id="SSF57850">
    <property type="entry name" value="RING/U-box"/>
    <property type="match status" value="1"/>
</dbReference>